<accession>A0A7J7P0I6</accession>
<evidence type="ECO:0000313" key="6">
    <source>
        <dbReference type="Proteomes" id="UP000541444"/>
    </source>
</evidence>
<dbReference type="Gene3D" id="3.40.50.1010">
    <property type="entry name" value="5'-nuclease"/>
    <property type="match status" value="1"/>
</dbReference>
<reference evidence="5 6" key="1">
    <citation type="journal article" date="2020" name="IScience">
        <title>Genome Sequencing of the Endangered Kingdonia uniflora (Circaeasteraceae, Ranunculales) Reveals Potential Mechanisms of Evolutionary Specialization.</title>
        <authorList>
            <person name="Sun Y."/>
            <person name="Deng T."/>
            <person name="Zhang A."/>
            <person name="Moore M.J."/>
            <person name="Landis J.B."/>
            <person name="Lin N."/>
            <person name="Zhang H."/>
            <person name="Zhang X."/>
            <person name="Huang J."/>
            <person name="Zhang X."/>
            <person name="Sun H."/>
            <person name="Wang H."/>
        </authorList>
    </citation>
    <scope>NUCLEOTIDE SEQUENCE [LARGE SCALE GENOMIC DNA]</scope>
    <source>
        <strain evidence="5">TB1705</strain>
        <tissue evidence="5">Leaf</tissue>
    </source>
</reference>
<dbReference type="EMBL" id="JACGCM010000375">
    <property type="protein sequence ID" value="KAF6172957.1"/>
    <property type="molecule type" value="Genomic_DNA"/>
</dbReference>
<dbReference type="GO" id="GO:0006364">
    <property type="term" value="P:rRNA processing"/>
    <property type="evidence" value="ECO:0007669"/>
    <property type="project" value="UniProtKB-KW"/>
</dbReference>
<evidence type="ECO:0000256" key="4">
    <source>
        <dbReference type="ARBA" id="ARBA00023242"/>
    </source>
</evidence>
<keyword evidence="2" id="KW-0690">Ribosome biogenesis</keyword>
<name>A0A7J7P0I6_9MAGN</name>
<dbReference type="OrthoDB" id="76105at2759"/>
<evidence type="ECO:0008006" key="7">
    <source>
        <dbReference type="Google" id="ProtNLM"/>
    </source>
</evidence>
<evidence type="ECO:0000313" key="5">
    <source>
        <dbReference type="EMBL" id="KAF6172957.1"/>
    </source>
</evidence>
<dbReference type="Pfam" id="PF04900">
    <property type="entry name" value="Fcf1"/>
    <property type="match status" value="1"/>
</dbReference>
<dbReference type="AlphaFoldDB" id="A0A7J7P0I6"/>
<comment type="caution">
    <text evidence="5">The sequence shown here is derived from an EMBL/GenBank/DDBJ whole genome shotgun (WGS) entry which is preliminary data.</text>
</comment>
<evidence type="ECO:0000256" key="3">
    <source>
        <dbReference type="ARBA" id="ARBA00022552"/>
    </source>
</evidence>
<gene>
    <name evidence="5" type="ORF">GIB67_006333</name>
</gene>
<organism evidence="5 6">
    <name type="scientific">Kingdonia uniflora</name>
    <dbReference type="NCBI Taxonomy" id="39325"/>
    <lineage>
        <taxon>Eukaryota</taxon>
        <taxon>Viridiplantae</taxon>
        <taxon>Streptophyta</taxon>
        <taxon>Embryophyta</taxon>
        <taxon>Tracheophyta</taxon>
        <taxon>Spermatophyta</taxon>
        <taxon>Magnoliopsida</taxon>
        <taxon>Ranunculales</taxon>
        <taxon>Circaeasteraceae</taxon>
        <taxon>Kingdonia</taxon>
    </lineage>
</organism>
<dbReference type="SUPFAM" id="SSF88723">
    <property type="entry name" value="PIN domain-like"/>
    <property type="match status" value="1"/>
</dbReference>
<keyword evidence="6" id="KW-1185">Reference proteome</keyword>
<keyword evidence="3" id="KW-0698">rRNA processing</keyword>
<dbReference type="InterPro" id="IPR029060">
    <property type="entry name" value="PIN-like_dom_sf"/>
</dbReference>
<protein>
    <recommendedName>
        <fullName evidence="7">rRNA-processing protein FCF1-like protein</fullName>
    </recommendedName>
</protein>
<dbReference type="GO" id="GO:0032040">
    <property type="term" value="C:small-subunit processome"/>
    <property type="evidence" value="ECO:0007669"/>
    <property type="project" value="InterPro"/>
</dbReference>
<dbReference type="PANTHER" id="PTHR12416">
    <property type="entry name" value="RRNA-PROCESSING PROTEIN UTP23 HOMOLOG"/>
    <property type="match status" value="1"/>
</dbReference>
<comment type="subcellular location">
    <subcellularLocation>
        <location evidence="1">Nucleus</location>
        <location evidence="1">Nucleolus</location>
    </subcellularLocation>
</comment>
<evidence type="ECO:0000256" key="1">
    <source>
        <dbReference type="ARBA" id="ARBA00004604"/>
    </source>
</evidence>
<dbReference type="InterPro" id="IPR006984">
    <property type="entry name" value="Fcf1/UTP23"/>
</dbReference>
<sequence length="98" mass="11522">MDLEKAMMDCLYAKFIDSFSYVYKGTPCIMDCIMVELEKLGQKYSVALRIAKDLRFERLPCTHKGTYVDDCIVDRITLHKCYIVATCNRDLKRRIRKV</sequence>
<proteinExistence type="predicted"/>
<evidence type="ECO:0000256" key="2">
    <source>
        <dbReference type="ARBA" id="ARBA00022517"/>
    </source>
</evidence>
<dbReference type="Proteomes" id="UP000541444">
    <property type="component" value="Unassembled WGS sequence"/>
</dbReference>
<keyword evidence="4" id="KW-0539">Nucleus</keyword>